<dbReference type="EMBL" id="JAATJA010000001">
    <property type="protein sequence ID" value="NJB67023.1"/>
    <property type="molecule type" value="Genomic_DNA"/>
</dbReference>
<dbReference type="AlphaFoldDB" id="A0A846QLG4"/>
<dbReference type="PANTHER" id="PTHR30189:SF1">
    <property type="entry name" value="LPS-ASSEMBLY PROTEIN LPTD"/>
    <property type="match status" value="1"/>
</dbReference>
<dbReference type="GO" id="GO:0043165">
    <property type="term" value="P:Gram-negative-bacterium-type cell outer membrane assembly"/>
    <property type="evidence" value="ECO:0007669"/>
    <property type="project" value="InterPro"/>
</dbReference>
<comment type="caution">
    <text evidence="3">The sequence shown here is derived from an EMBL/GenBank/DDBJ whole genome shotgun (WGS) entry which is preliminary data.</text>
</comment>
<dbReference type="GO" id="GO:1990351">
    <property type="term" value="C:transporter complex"/>
    <property type="evidence" value="ECO:0007669"/>
    <property type="project" value="TreeGrafter"/>
</dbReference>
<dbReference type="GO" id="GO:0015920">
    <property type="term" value="P:lipopolysaccharide transport"/>
    <property type="evidence" value="ECO:0007669"/>
    <property type="project" value="InterPro"/>
</dbReference>
<keyword evidence="4" id="KW-1185">Reference proteome</keyword>
<evidence type="ECO:0000259" key="2">
    <source>
        <dbReference type="Pfam" id="PF19838"/>
    </source>
</evidence>
<feature type="domain" description="LptD C-terminal" evidence="1">
    <location>
        <begin position="314"/>
        <end position="730"/>
    </location>
</feature>
<dbReference type="HAMAP" id="MF_01411">
    <property type="entry name" value="LPS_assembly_LptD"/>
    <property type="match status" value="1"/>
</dbReference>
<dbReference type="Proteomes" id="UP000580856">
    <property type="component" value="Unassembled WGS sequence"/>
</dbReference>
<dbReference type="Pfam" id="PF19838">
    <property type="entry name" value="LptD_2"/>
    <property type="match status" value="1"/>
</dbReference>
<dbReference type="GO" id="GO:0009279">
    <property type="term" value="C:cell outer membrane"/>
    <property type="evidence" value="ECO:0007669"/>
    <property type="project" value="InterPro"/>
</dbReference>
<sequence length="785" mass="90131">MTAMIRTPLHRTTGLVPALLAVIATALFFAAARPALAGGDILSDHLAASATQDAEAWQLSADSMAAEHDPEIIEASGNVVLSQGKRTLRADFARYYRKTGWVYLKGNVEAMWTKDRLTADEAEFDLKSRVGWLKNGYVFIDDAHLYFSGRHIEKHEGDTYTFRSATVTSCDDPSEAWSIDMDEGEVTIEGYAWLKRTAFKVGDTSLLATPFMVLPAKVKRQSGLLIPEIGVSSRNGFYINQPIYWAIDEERDATFYENFLANRGLRQGIEYRNTPDSDSKSVWQADWLHDSIRANSESDEDSQFDDDGLIRPNRNRYWFRSKFNGHLPDPQWKVKLDIDYASDQNYLREFKSGLSGFDRAKDLFLDEFGRDIADADSLERTTTLLVSRSWDRFGVAGRMQYTQNLSYMNDNLDPDDNPTLQRLPELSAYVWKDRIVPDLPVEFMMDSTVGYNWRAKGDSGGRVEVDPTVSVPFFLGPVSVIPSAGMHETLYIEDDFENENTDAETGRMRHLPSVNVATFTEFSRVFDLDTAALPATAENAGESRWQRIRHAIQPRVDFDWTPYVGQTENPYFDETDRLDARNEITYSLTNVLDRRRVTITPRGEGDDTTYAPVVDYLDFLRLRLEQSYDRREATREDELDTYERRPFSDFLAEAVLRYNNYVSWTSRTLVSPYLGDMTEHEHFVTLELPETLRVNFGVDFQEALDEYKRQDRERIRQLKLGVDWAINRHWALGMLYRTDIENATDLEKTLRLMYTHQCYGFEVLLTTTDDEARVEARVSLLGLTM</sequence>
<dbReference type="Pfam" id="PF04453">
    <property type="entry name" value="LptD"/>
    <property type="match status" value="1"/>
</dbReference>
<gene>
    <name evidence="3" type="ORF">GGQ74_000663</name>
</gene>
<dbReference type="InterPro" id="IPR007543">
    <property type="entry name" value="LptD_C"/>
</dbReference>
<evidence type="ECO:0000259" key="1">
    <source>
        <dbReference type="Pfam" id="PF04453"/>
    </source>
</evidence>
<dbReference type="InterPro" id="IPR020889">
    <property type="entry name" value="LipoPS_assembly_LptD"/>
</dbReference>
<accession>A0A846QLG4</accession>
<dbReference type="PANTHER" id="PTHR30189">
    <property type="entry name" value="LPS-ASSEMBLY PROTEIN"/>
    <property type="match status" value="1"/>
</dbReference>
<protein>
    <submittedName>
        <fullName evidence="3">LPS-assembly protein</fullName>
    </submittedName>
</protein>
<organism evidence="3 4">
    <name type="scientific">Desulfobaculum xiamenense</name>
    <dbReference type="NCBI Taxonomy" id="995050"/>
    <lineage>
        <taxon>Bacteria</taxon>
        <taxon>Pseudomonadati</taxon>
        <taxon>Thermodesulfobacteriota</taxon>
        <taxon>Desulfovibrionia</taxon>
        <taxon>Desulfovibrionales</taxon>
        <taxon>Desulfovibrionaceae</taxon>
        <taxon>Desulfobaculum</taxon>
    </lineage>
</organism>
<proteinExistence type="inferred from homology"/>
<dbReference type="Gene3D" id="2.60.450.10">
    <property type="entry name" value="Lipopolysaccharide (LPS) transport protein A like domain"/>
    <property type="match status" value="1"/>
</dbReference>
<dbReference type="InterPro" id="IPR045659">
    <property type="entry name" value="LptD_2"/>
</dbReference>
<name>A0A846QLG4_9BACT</name>
<feature type="domain" description="LPS-assembly protein LptD central" evidence="2">
    <location>
        <begin position="207"/>
        <end position="264"/>
    </location>
</feature>
<dbReference type="InterPro" id="IPR050218">
    <property type="entry name" value="LptD"/>
</dbReference>
<evidence type="ECO:0000313" key="4">
    <source>
        <dbReference type="Proteomes" id="UP000580856"/>
    </source>
</evidence>
<dbReference type="RefSeq" id="WP_167940112.1">
    <property type="nucleotide sequence ID" value="NZ_JAATJA010000001.1"/>
</dbReference>
<evidence type="ECO:0000313" key="3">
    <source>
        <dbReference type="EMBL" id="NJB67023.1"/>
    </source>
</evidence>
<reference evidence="3 4" key="1">
    <citation type="submission" date="2020-03" db="EMBL/GenBank/DDBJ databases">
        <title>Genomic Encyclopedia of Type Strains, Phase IV (KMG-IV): sequencing the most valuable type-strain genomes for metagenomic binning, comparative biology and taxonomic classification.</title>
        <authorList>
            <person name="Goeker M."/>
        </authorList>
    </citation>
    <scope>NUCLEOTIDE SEQUENCE [LARGE SCALE GENOMIC DNA]</scope>
    <source>
        <strain evidence="3 4">DSM 24233</strain>
    </source>
</reference>